<comment type="caution">
    <text evidence="3">The sequence shown here is derived from an EMBL/GenBank/DDBJ whole genome shotgun (WGS) entry which is preliminary data.</text>
</comment>
<dbReference type="Gene3D" id="2.40.380.10">
    <property type="entry name" value="FomD-like"/>
    <property type="match status" value="1"/>
</dbReference>
<organism evidence="3 4">
    <name type="scientific">Cellulomonas soli</name>
    <dbReference type="NCBI Taxonomy" id="931535"/>
    <lineage>
        <taxon>Bacteria</taxon>
        <taxon>Bacillati</taxon>
        <taxon>Actinomycetota</taxon>
        <taxon>Actinomycetes</taxon>
        <taxon>Micrococcales</taxon>
        <taxon>Cellulomonadaceae</taxon>
        <taxon>Cellulomonas</taxon>
    </lineage>
</organism>
<dbReference type="AlphaFoldDB" id="A0A512PC16"/>
<dbReference type="OrthoDB" id="3815685at2"/>
<accession>A0A512PC16</accession>
<reference evidence="3 4" key="1">
    <citation type="submission" date="2019-07" db="EMBL/GenBank/DDBJ databases">
        <title>Whole genome shotgun sequence of Cellulomonas soli NBRC 109434.</title>
        <authorList>
            <person name="Hosoyama A."/>
            <person name="Uohara A."/>
            <person name="Ohji S."/>
            <person name="Ichikawa N."/>
        </authorList>
    </citation>
    <scope>NUCLEOTIDE SEQUENCE [LARGE SCALE GENOMIC DNA]</scope>
    <source>
        <strain evidence="3 4">NBRC 109434</strain>
    </source>
</reference>
<dbReference type="Proteomes" id="UP000321798">
    <property type="component" value="Unassembled WGS sequence"/>
</dbReference>
<feature type="domain" description="DUF402" evidence="2">
    <location>
        <begin position="27"/>
        <end position="178"/>
    </location>
</feature>
<proteinExistence type="predicted"/>
<evidence type="ECO:0000256" key="1">
    <source>
        <dbReference type="ARBA" id="ARBA00022801"/>
    </source>
</evidence>
<dbReference type="SUPFAM" id="SSF159234">
    <property type="entry name" value="FomD-like"/>
    <property type="match status" value="1"/>
</dbReference>
<dbReference type="Pfam" id="PF04167">
    <property type="entry name" value="DUF402"/>
    <property type="match status" value="1"/>
</dbReference>
<dbReference type="RefSeq" id="WP_146952508.1">
    <property type="nucleotide sequence ID" value="NZ_BAABBJ010000003.1"/>
</dbReference>
<evidence type="ECO:0000259" key="2">
    <source>
        <dbReference type="Pfam" id="PF04167"/>
    </source>
</evidence>
<keyword evidence="1" id="KW-0378">Hydrolase</keyword>
<evidence type="ECO:0000313" key="4">
    <source>
        <dbReference type="Proteomes" id="UP000321798"/>
    </source>
</evidence>
<name>A0A512PC16_9CELL</name>
<dbReference type="InterPro" id="IPR035930">
    <property type="entry name" value="FomD-like_sf"/>
</dbReference>
<dbReference type="EMBL" id="BKAL01000004">
    <property type="protein sequence ID" value="GEP68738.1"/>
    <property type="molecule type" value="Genomic_DNA"/>
</dbReference>
<gene>
    <name evidence="3" type="ORF">CSO01_14530</name>
</gene>
<evidence type="ECO:0000313" key="3">
    <source>
        <dbReference type="EMBL" id="GEP68738.1"/>
    </source>
</evidence>
<keyword evidence="4" id="KW-1185">Reference proteome</keyword>
<dbReference type="GO" id="GO:0016787">
    <property type="term" value="F:hydrolase activity"/>
    <property type="evidence" value="ECO:0007669"/>
    <property type="project" value="UniProtKB-KW"/>
</dbReference>
<dbReference type="PANTHER" id="PTHR39159:SF1">
    <property type="entry name" value="UPF0374 PROTEIN YGAC"/>
    <property type="match status" value="1"/>
</dbReference>
<dbReference type="InterPro" id="IPR050212">
    <property type="entry name" value="Ntdp-like"/>
</dbReference>
<dbReference type="PANTHER" id="PTHR39159">
    <property type="match status" value="1"/>
</dbReference>
<protein>
    <recommendedName>
        <fullName evidence="2">DUF402 domain-containing protein</fullName>
    </recommendedName>
</protein>
<sequence length="196" mass="22517">MSEHFRPGECVVVREVVDRLVWTERPVTVVVDEPDLLVLHQAAGTVTREPIDPSERRDYLRIMASRRWTLRDKAWHPPGLLRIGRVGQPFEVWRFSTPDERDVASWYVNLQEPLRRTADGFETLDHVLDIVVAPDLSWWRWKDEDELLAAVELGVLTAEEASAIRATGEVVIAAVERGDPPWDLTWATWHPGARAR</sequence>
<dbReference type="InterPro" id="IPR007295">
    <property type="entry name" value="DUF402"/>
</dbReference>